<evidence type="ECO:0000313" key="2">
    <source>
        <dbReference type="Proteomes" id="UP000176751"/>
    </source>
</evidence>
<comment type="caution">
    <text evidence="1">The sequence shown here is derived from an EMBL/GenBank/DDBJ whole genome shotgun (WGS) entry which is preliminary data.</text>
</comment>
<organism evidence="1 2">
    <name type="scientific">Candidatus Curtissbacteria bacterium RIFOXYA1_FULL_41_14</name>
    <dbReference type="NCBI Taxonomy" id="1797737"/>
    <lineage>
        <taxon>Bacteria</taxon>
        <taxon>Candidatus Curtissiibacteriota</taxon>
    </lineage>
</organism>
<accession>A0A1F5HB73</accession>
<name>A0A1F5HB73_9BACT</name>
<dbReference type="EMBL" id="MFCA01000028">
    <property type="protein sequence ID" value="OGE01348.1"/>
    <property type="molecule type" value="Genomic_DNA"/>
</dbReference>
<dbReference type="AlphaFoldDB" id="A0A1F5HB73"/>
<sequence length="91" mass="10036">MLMSNPELPRLYTPGVVVRRSRLGVVNPETPISVYKDAAGNHALADGNHRSYKAWVLGIAGPERVVIGTIQKDVSQDPDFRPISDLRVIED</sequence>
<gene>
    <name evidence="1" type="ORF">A2196_04320</name>
</gene>
<protein>
    <recommendedName>
        <fullName evidence="3">ParB/Sulfiredoxin domain-containing protein</fullName>
    </recommendedName>
</protein>
<reference evidence="1 2" key="1">
    <citation type="journal article" date="2016" name="Nat. Commun.">
        <title>Thousands of microbial genomes shed light on interconnected biogeochemical processes in an aquifer system.</title>
        <authorList>
            <person name="Anantharaman K."/>
            <person name="Brown C.T."/>
            <person name="Hug L.A."/>
            <person name="Sharon I."/>
            <person name="Castelle C.J."/>
            <person name="Probst A.J."/>
            <person name="Thomas B.C."/>
            <person name="Singh A."/>
            <person name="Wilkins M.J."/>
            <person name="Karaoz U."/>
            <person name="Brodie E.L."/>
            <person name="Williams K.H."/>
            <person name="Hubbard S.S."/>
            <person name="Banfield J.F."/>
        </authorList>
    </citation>
    <scope>NUCLEOTIDE SEQUENCE [LARGE SCALE GENOMIC DNA]</scope>
</reference>
<dbReference type="Proteomes" id="UP000176751">
    <property type="component" value="Unassembled WGS sequence"/>
</dbReference>
<evidence type="ECO:0008006" key="3">
    <source>
        <dbReference type="Google" id="ProtNLM"/>
    </source>
</evidence>
<proteinExistence type="predicted"/>
<dbReference type="STRING" id="1797737.A2196_04320"/>
<evidence type="ECO:0000313" key="1">
    <source>
        <dbReference type="EMBL" id="OGE01348.1"/>
    </source>
</evidence>